<dbReference type="AlphaFoldDB" id="A0A448ZT48"/>
<proteinExistence type="predicted"/>
<name>A0A448ZT48_9STRA</name>
<accession>A0A448ZT48</accession>
<dbReference type="Proteomes" id="UP000291116">
    <property type="component" value="Unassembled WGS sequence"/>
</dbReference>
<dbReference type="OrthoDB" id="42583at2759"/>
<evidence type="ECO:0000313" key="1">
    <source>
        <dbReference type="EMBL" id="VEU45220.1"/>
    </source>
</evidence>
<reference evidence="1 2" key="1">
    <citation type="submission" date="2019-01" db="EMBL/GenBank/DDBJ databases">
        <authorList>
            <person name="Ferrante I. M."/>
        </authorList>
    </citation>
    <scope>NUCLEOTIDE SEQUENCE [LARGE SCALE GENOMIC DNA]</scope>
    <source>
        <strain evidence="1 2">B856</strain>
    </source>
</reference>
<gene>
    <name evidence="1" type="ORF">PSNMU_V1.4_AUG-EV-PASAV3_0123860</name>
</gene>
<sequence length="120" mass="13265">MFAKAFCSRIGAAQLFRMNNGLVQTRSLSSEGIAAVDKLKGALEQYRVENYAQCIPTRFKKDIIHAAKETETEQVALEGLQKVIANIGASNKVSRKDIELIFSENGVSGRMSTEQMLKLL</sequence>
<organism evidence="1 2">
    <name type="scientific">Pseudo-nitzschia multistriata</name>
    <dbReference type="NCBI Taxonomy" id="183589"/>
    <lineage>
        <taxon>Eukaryota</taxon>
        <taxon>Sar</taxon>
        <taxon>Stramenopiles</taxon>
        <taxon>Ochrophyta</taxon>
        <taxon>Bacillariophyta</taxon>
        <taxon>Bacillariophyceae</taxon>
        <taxon>Bacillariophycidae</taxon>
        <taxon>Bacillariales</taxon>
        <taxon>Bacillariaceae</taxon>
        <taxon>Pseudo-nitzschia</taxon>
    </lineage>
</organism>
<dbReference type="EMBL" id="CAACVS010000694">
    <property type="protein sequence ID" value="VEU45220.1"/>
    <property type="molecule type" value="Genomic_DNA"/>
</dbReference>
<keyword evidence="2" id="KW-1185">Reference proteome</keyword>
<protein>
    <submittedName>
        <fullName evidence="1">Uncharacterized protein</fullName>
    </submittedName>
</protein>
<evidence type="ECO:0000313" key="2">
    <source>
        <dbReference type="Proteomes" id="UP000291116"/>
    </source>
</evidence>